<dbReference type="EMBL" id="FQYW01000005">
    <property type="protein sequence ID" value="SHI42406.1"/>
    <property type="molecule type" value="Genomic_DNA"/>
</dbReference>
<dbReference type="CDD" id="cd00093">
    <property type="entry name" value="HTH_XRE"/>
    <property type="match status" value="1"/>
</dbReference>
<evidence type="ECO:0000313" key="2">
    <source>
        <dbReference type="EMBL" id="SHI42406.1"/>
    </source>
</evidence>
<dbReference type="Proteomes" id="UP000191240">
    <property type="component" value="Unassembled WGS sequence"/>
</dbReference>
<proteinExistence type="predicted"/>
<evidence type="ECO:0000313" key="3">
    <source>
        <dbReference type="Proteomes" id="UP000191240"/>
    </source>
</evidence>
<dbReference type="SMART" id="SM00530">
    <property type="entry name" value="HTH_XRE"/>
    <property type="match status" value="1"/>
</dbReference>
<evidence type="ECO:0000259" key="1">
    <source>
        <dbReference type="PROSITE" id="PS50943"/>
    </source>
</evidence>
<dbReference type="SUPFAM" id="SSF47413">
    <property type="entry name" value="lambda repressor-like DNA-binding domains"/>
    <property type="match status" value="1"/>
</dbReference>
<feature type="domain" description="HTH cro/C1-type" evidence="1">
    <location>
        <begin position="17"/>
        <end position="72"/>
    </location>
</feature>
<organism evidence="2 3">
    <name type="scientific">Anaerovibrio lipolyticus DSM 3074</name>
    <dbReference type="NCBI Taxonomy" id="1120997"/>
    <lineage>
        <taxon>Bacteria</taxon>
        <taxon>Bacillati</taxon>
        <taxon>Bacillota</taxon>
        <taxon>Negativicutes</taxon>
        <taxon>Selenomonadales</taxon>
        <taxon>Selenomonadaceae</taxon>
        <taxon>Anaerovibrio</taxon>
    </lineage>
</organism>
<sequence length="81" mass="9387">MVIGMKEINFGEIRIKLEDIRKAQNISINKLAFRAELQRSQVRSYCNNTVQRLDTAVLARLCYALDCKITDLIEYIPPNNE</sequence>
<dbReference type="PROSITE" id="PS50943">
    <property type="entry name" value="HTH_CROC1"/>
    <property type="match status" value="1"/>
</dbReference>
<reference evidence="2 3" key="1">
    <citation type="submission" date="2016-11" db="EMBL/GenBank/DDBJ databases">
        <authorList>
            <person name="Jaros S."/>
            <person name="Januszkiewicz K."/>
            <person name="Wedrychowicz H."/>
        </authorList>
    </citation>
    <scope>NUCLEOTIDE SEQUENCE [LARGE SCALE GENOMIC DNA]</scope>
    <source>
        <strain evidence="2 3">DSM 3074</strain>
    </source>
</reference>
<accession>A0A1M6B110</accession>
<dbReference type="Gene3D" id="1.10.260.40">
    <property type="entry name" value="lambda repressor-like DNA-binding domains"/>
    <property type="match status" value="1"/>
</dbReference>
<dbReference type="GO" id="GO:0003677">
    <property type="term" value="F:DNA binding"/>
    <property type="evidence" value="ECO:0007669"/>
    <property type="project" value="InterPro"/>
</dbReference>
<protein>
    <submittedName>
        <fullName evidence="2">Putative transcriptional regulator</fullName>
    </submittedName>
</protein>
<dbReference type="Pfam" id="PF13443">
    <property type="entry name" value="HTH_26"/>
    <property type="match status" value="1"/>
</dbReference>
<dbReference type="AlphaFoldDB" id="A0A1M6B110"/>
<gene>
    <name evidence="2" type="ORF">SAMN02745671_00553</name>
</gene>
<name>A0A1M6B110_9FIRM</name>
<dbReference type="InterPro" id="IPR010982">
    <property type="entry name" value="Lambda_DNA-bd_dom_sf"/>
</dbReference>
<dbReference type="InterPro" id="IPR001387">
    <property type="entry name" value="Cro/C1-type_HTH"/>
</dbReference>